<dbReference type="EMBL" id="WPIN01000039">
    <property type="protein sequence ID" value="MVM36315.1"/>
    <property type="molecule type" value="Genomic_DNA"/>
</dbReference>
<keyword evidence="6" id="KW-1185">Reference proteome</keyword>
<dbReference type="Pfam" id="PF00216">
    <property type="entry name" value="Bac_DNA_binding"/>
    <property type="match status" value="1"/>
</dbReference>
<dbReference type="PANTHER" id="PTHR33175">
    <property type="entry name" value="DNA-BINDING PROTEIN HU"/>
    <property type="match status" value="1"/>
</dbReference>
<name>A0A7K1SR73_9BACT</name>
<dbReference type="PANTHER" id="PTHR33175:SF3">
    <property type="entry name" value="DNA-BINDING PROTEIN HU-BETA"/>
    <property type="match status" value="1"/>
</dbReference>
<accession>A0A7K1SR73</accession>
<evidence type="ECO:0000256" key="1">
    <source>
        <dbReference type="ARBA" id="ARBA00010529"/>
    </source>
</evidence>
<dbReference type="SUPFAM" id="SSF47729">
    <property type="entry name" value="IHF-like DNA-binding proteins"/>
    <property type="match status" value="1"/>
</dbReference>
<evidence type="ECO:0000256" key="2">
    <source>
        <dbReference type="ARBA" id="ARBA00023067"/>
    </source>
</evidence>
<comment type="caution">
    <text evidence="5">The sequence shown here is derived from an EMBL/GenBank/DDBJ whole genome shotgun (WGS) entry which is preliminary data.</text>
</comment>
<dbReference type="Gene3D" id="4.10.520.10">
    <property type="entry name" value="IHF-like DNA-binding proteins"/>
    <property type="match status" value="1"/>
</dbReference>
<evidence type="ECO:0000313" key="5">
    <source>
        <dbReference type="EMBL" id="MVM36315.1"/>
    </source>
</evidence>
<keyword evidence="3" id="KW-0238">DNA-binding</keyword>
<dbReference type="SMART" id="SM00411">
    <property type="entry name" value="BHL"/>
    <property type="match status" value="1"/>
</dbReference>
<dbReference type="InterPro" id="IPR000119">
    <property type="entry name" value="Hist_DNA-bd"/>
</dbReference>
<protein>
    <submittedName>
        <fullName evidence="5">Integration host factor subunit beta</fullName>
    </submittedName>
</protein>
<dbReference type="GO" id="GO:0030527">
    <property type="term" value="F:structural constituent of chromatin"/>
    <property type="evidence" value="ECO:0007669"/>
    <property type="project" value="InterPro"/>
</dbReference>
<organism evidence="5 6">
    <name type="scientific">Spirosoma arboris</name>
    <dbReference type="NCBI Taxonomy" id="2682092"/>
    <lineage>
        <taxon>Bacteria</taxon>
        <taxon>Pseudomonadati</taxon>
        <taxon>Bacteroidota</taxon>
        <taxon>Cytophagia</taxon>
        <taxon>Cytophagales</taxon>
        <taxon>Cytophagaceae</taxon>
        <taxon>Spirosoma</taxon>
    </lineage>
</organism>
<evidence type="ECO:0000256" key="4">
    <source>
        <dbReference type="RuleBase" id="RU003939"/>
    </source>
</evidence>
<reference evidence="5 6" key="1">
    <citation type="submission" date="2019-12" db="EMBL/GenBank/DDBJ databases">
        <title>Spirosoma sp. HMF4905 genome sequencing and assembly.</title>
        <authorList>
            <person name="Kang H."/>
            <person name="Cha I."/>
            <person name="Kim H."/>
            <person name="Joh K."/>
        </authorList>
    </citation>
    <scope>NUCLEOTIDE SEQUENCE [LARGE SCALE GENOMIC DNA]</scope>
    <source>
        <strain evidence="5 6">HMF4905</strain>
    </source>
</reference>
<dbReference type="CDD" id="cd13836">
    <property type="entry name" value="IHF_B"/>
    <property type="match status" value="1"/>
</dbReference>
<comment type="similarity">
    <text evidence="1 4">Belongs to the bacterial histone-like protein family.</text>
</comment>
<dbReference type="AlphaFoldDB" id="A0A7K1SR73"/>
<sequence>MTKQDLLRKITDQTGLDPQISQTVVEAFFDSIKEALIDGEPIYVRGFGSFVLKHRAPKKARNISQQTTVLIDAHSIPHFKPSASFVKRVREGE</sequence>
<evidence type="ECO:0000256" key="3">
    <source>
        <dbReference type="ARBA" id="ARBA00023125"/>
    </source>
</evidence>
<dbReference type="GO" id="GO:0005829">
    <property type="term" value="C:cytosol"/>
    <property type="evidence" value="ECO:0007669"/>
    <property type="project" value="TreeGrafter"/>
</dbReference>
<evidence type="ECO:0000313" key="6">
    <source>
        <dbReference type="Proteomes" id="UP000436006"/>
    </source>
</evidence>
<gene>
    <name evidence="5" type="ORF">GO755_40300</name>
</gene>
<proteinExistence type="inferred from homology"/>
<keyword evidence="2" id="KW-0226">DNA condensation</keyword>
<dbReference type="GO" id="GO:0030261">
    <property type="term" value="P:chromosome condensation"/>
    <property type="evidence" value="ECO:0007669"/>
    <property type="project" value="UniProtKB-KW"/>
</dbReference>
<dbReference type="GO" id="GO:0003677">
    <property type="term" value="F:DNA binding"/>
    <property type="evidence" value="ECO:0007669"/>
    <property type="project" value="UniProtKB-KW"/>
</dbReference>
<dbReference type="Proteomes" id="UP000436006">
    <property type="component" value="Unassembled WGS sequence"/>
</dbReference>
<dbReference type="InterPro" id="IPR010992">
    <property type="entry name" value="IHF-like_DNA-bd_dom_sf"/>
</dbReference>